<name>A0A077PFF2_XENBV</name>
<evidence type="ECO:0000313" key="1">
    <source>
        <dbReference type="EMBL" id="CDH19406.1"/>
    </source>
</evidence>
<keyword evidence="2" id="KW-1185">Reference proteome</keyword>
<dbReference type="HOGENOM" id="CLU_3207095_0_0_6"/>
<evidence type="ECO:0000313" key="2">
    <source>
        <dbReference type="Proteomes" id="UP000028500"/>
    </source>
</evidence>
<dbReference type="AlphaFoldDB" id="A0A077PFF2"/>
<reference evidence="1" key="1">
    <citation type="submission" date="2013-07" db="EMBL/GenBank/DDBJ databases">
        <title>Sub-species coevolution in mutualistic symbiosis.</title>
        <authorList>
            <person name="Murfin K."/>
            <person name="Klassen J."/>
            <person name="Lee M."/>
            <person name="Forst S."/>
            <person name="Stock P."/>
            <person name="Goodrich-Blair H."/>
        </authorList>
    </citation>
    <scope>NUCLEOTIDE SEQUENCE [LARGE SCALE GENOMIC DNA]</scope>
    <source>
        <strain evidence="1">Kraussei Quebec</strain>
    </source>
</reference>
<proteinExistence type="predicted"/>
<gene>
    <name evidence="1" type="ORF">XBKQ1_2100072</name>
</gene>
<organism evidence="1 2">
    <name type="scientific">Xenorhabdus bovienii str. kraussei Quebec</name>
    <dbReference type="NCBI Taxonomy" id="1398203"/>
    <lineage>
        <taxon>Bacteria</taxon>
        <taxon>Pseudomonadati</taxon>
        <taxon>Pseudomonadota</taxon>
        <taxon>Gammaproteobacteria</taxon>
        <taxon>Enterobacterales</taxon>
        <taxon>Morganellaceae</taxon>
        <taxon>Xenorhabdus</taxon>
    </lineage>
</organism>
<dbReference type="EMBL" id="CBSY010000125">
    <property type="protein sequence ID" value="CDH19406.1"/>
    <property type="molecule type" value="Genomic_DNA"/>
</dbReference>
<sequence length="45" mass="5370">MKVKTISFRIVEYLLLSILHPYNYYIIYGMSNSNVVFQYDLDDCS</sequence>
<accession>A0A077PFF2</accession>
<dbReference type="Proteomes" id="UP000028500">
    <property type="component" value="Unassembled WGS sequence"/>
</dbReference>
<comment type="caution">
    <text evidence="1">The sequence shown here is derived from an EMBL/GenBank/DDBJ whole genome shotgun (WGS) entry which is preliminary data.</text>
</comment>
<protein>
    <submittedName>
        <fullName evidence="1">Uncharacterized protein</fullName>
    </submittedName>
</protein>